<dbReference type="Proteomes" id="UP000678317">
    <property type="component" value="Unassembled WGS sequence"/>
</dbReference>
<keyword evidence="2" id="KW-1185">Reference proteome</keyword>
<accession>A0ABS3SIU2</accession>
<name>A0ABS3SIU2_9CELL</name>
<dbReference type="EMBL" id="JAGFBM010000007">
    <property type="protein sequence ID" value="MBO3085666.1"/>
    <property type="molecule type" value="Genomic_DNA"/>
</dbReference>
<proteinExistence type="predicted"/>
<organism evidence="1 2">
    <name type="scientific">Cellulomonas fengjieae</name>
    <dbReference type="NCBI Taxonomy" id="2819978"/>
    <lineage>
        <taxon>Bacteria</taxon>
        <taxon>Bacillati</taxon>
        <taxon>Actinomycetota</taxon>
        <taxon>Actinomycetes</taxon>
        <taxon>Micrococcales</taxon>
        <taxon>Cellulomonadaceae</taxon>
        <taxon>Cellulomonas</taxon>
    </lineage>
</organism>
<gene>
    <name evidence="1" type="ORF">J4035_13555</name>
</gene>
<dbReference type="RefSeq" id="WP_208213480.1">
    <property type="nucleotide sequence ID" value="NZ_CP074404.1"/>
</dbReference>
<comment type="caution">
    <text evidence="1">The sequence shown here is derived from an EMBL/GenBank/DDBJ whole genome shotgun (WGS) entry which is preliminary data.</text>
</comment>
<protein>
    <submittedName>
        <fullName evidence="1">Uncharacterized protein</fullName>
    </submittedName>
</protein>
<sequence>MSTTDGPVPRTEQFIVAGPPGVLRPLLDLLEADPETAVTGVTRNDQTDPERLTISIDPARAAAMRTALGTLVLIEPDEPLIL</sequence>
<evidence type="ECO:0000313" key="2">
    <source>
        <dbReference type="Proteomes" id="UP000678317"/>
    </source>
</evidence>
<evidence type="ECO:0000313" key="1">
    <source>
        <dbReference type="EMBL" id="MBO3085666.1"/>
    </source>
</evidence>
<reference evidence="1 2" key="1">
    <citation type="submission" date="2021-03" db="EMBL/GenBank/DDBJ databases">
        <title>novel species in genus Cellulomonas.</title>
        <authorList>
            <person name="Zhang G."/>
        </authorList>
    </citation>
    <scope>NUCLEOTIDE SEQUENCE [LARGE SCALE GENOMIC DNA]</scope>
    <source>
        <strain evidence="2">zg-ZUI188</strain>
    </source>
</reference>